<keyword evidence="2 5" id="KW-0812">Transmembrane</keyword>
<evidence type="ECO:0000256" key="2">
    <source>
        <dbReference type="ARBA" id="ARBA00022692"/>
    </source>
</evidence>
<organism evidence="7 8">
    <name type="scientific">Prevotella aff. ruminicola Tc2-24</name>
    <dbReference type="NCBI Taxonomy" id="81582"/>
    <lineage>
        <taxon>Bacteria</taxon>
        <taxon>Pseudomonadati</taxon>
        <taxon>Bacteroidota</taxon>
        <taxon>Bacteroidia</taxon>
        <taxon>Bacteroidales</taxon>
        <taxon>Prevotellaceae</taxon>
        <taxon>Prevotella</taxon>
    </lineage>
</organism>
<feature type="transmembrane region" description="Helical" evidence="5">
    <location>
        <begin position="273"/>
        <end position="295"/>
    </location>
</feature>
<keyword evidence="8" id="KW-1185">Reference proteome</keyword>
<protein>
    <submittedName>
        <fullName evidence="7">PAP2 superfamily protein</fullName>
    </submittedName>
</protein>
<dbReference type="CDD" id="cd03386">
    <property type="entry name" value="PAP2_Aur1_like"/>
    <property type="match status" value="1"/>
</dbReference>
<evidence type="ECO:0000256" key="4">
    <source>
        <dbReference type="ARBA" id="ARBA00023136"/>
    </source>
</evidence>
<feature type="transmembrane region" description="Helical" evidence="5">
    <location>
        <begin position="12"/>
        <end position="32"/>
    </location>
</feature>
<feature type="transmembrane region" description="Helical" evidence="5">
    <location>
        <begin position="222"/>
        <end position="243"/>
    </location>
</feature>
<sequence>MKWFDLHSLSRGEALTCVVLALLFLTATGLFIGLRPEHLLITGLFVVLFFAAPATRRLAVALLPFVLFGISYDWMRLVPNYEVNPIDTRPLYEAERALFGITADGQCLIPGEYFNAHHWSVADLLAGLFYLCWVPVPIAFGLWLYFSGQRRHYLRFAVAFLFVNLLGFLFYYVHPAAPPWYVLNYGFEPILSTPGNVAGLSRFQDLTGLYVFDGLYSKNANIFAAVPSLHAAYMLIAFVYAVISRQRKTLLVVFAIITVGIWATAVYTCHHYIIDVLLGIACALVGIALFEWVLLRIPPVTRFFHRYVRYIAVPEPVKGTPHNN</sequence>
<dbReference type="PANTHER" id="PTHR31310:SF7">
    <property type="entry name" value="PA-PHOSPHATASE RELATED-FAMILY PROTEIN DDB_G0268928"/>
    <property type="match status" value="1"/>
</dbReference>
<accession>A0A1I0PKR6</accession>
<reference evidence="7 8" key="1">
    <citation type="submission" date="2016-10" db="EMBL/GenBank/DDBJ databases">
        <authorList>
            <person name="de Groot N.N."/>
        </authorList>
    </citation>
    <scope>NUCLEOTIDE SEQUENCE [LARGE SCALE GENOMIC DNA]</scope>
    <source>
        <strain evidence="7 8">TC2-24</strain>
    </source>
</reference>
<evidence type="ECO:0000313" key="8">
    <source>
        <dbReference type="Proteomes" id="UP000199373"/>
    </source>
</evidence>
<dbReference type="Pfam" id="PF14378">
    <property type="entry name" value="PAP2_3"/>
    <property type="match status" value="1"/>
</dbReference>
<dbReference type="InterPro" id="IPR052185">
    <property type="entry name" value="IPC_Synthase-Related"/>
</dbReference>
<dbReference type="Proteomes" id="UP000199373">
    <property type="component" value="Unassembled WGS sequence"/>
</dbReference>
<dbReference type="PANTHER" id="PTHR31310">
    <property type="match status" value="1"/>
</dbReference>
<dbReference type="AlphaFoldDB" id="A0A1I0PKR6"/>
<evidence type="ECO:0000256" key="5">
    <source>
        <dbReference type="SAM" id="Phobius"/>
    </source>
</evidence>
<evidence type="ECO:0000259" key="6">
    <source>
        <dbReference type="Pfam" id="PF14378"/>
    </source>
</evidence>
<dbReference type="GO" id="GO:0016020">
    <property type="term" value="C:membrane"/>
    <property type="evidence" value="ECO:0007669"/>
    <property type="project" value="UniProtKB-SubCell"/>
</dbReference>
<proteinExistence type="predicted"/>
<feature type="transmembrane region" description="Helical" evidence="5">
    <location>
        <begin position="153"/>
        <end position="173"/>
    </location>
</feature>
<keyword evidence="3 5" id="KW-1133">Transmembrane helix</keyword>
<evidence type="ECO:0000256" key="3">
    <source>
        <dbReference type="ARBA" id="ARBA00022989"/>
    </source>
</evidence>
<feature type="transmembrane region" description="Helical" evidence="5">
    <location>
        <begin position="250"/>
        <end position="267"/>
    </location>
</feature>
<name>A0A1I0PKR6_9BACT</name>
<evidence type="ECO:0000313" key="7">
    <source>
        <dbReference type="EMBL" id="SEW14821.1"/>
    </source>
</evidence>
<dbReference type="EMBL" id="FOIQ01000004">
    <property type="protein sequence ID" value="SEW14821.1"/>
    <property type="molecule type" value="Genomic_DNA"/>
</dbReference>
<keyword evidence="4 5" id="KW-0472">Membrane</keyword>
<feature type="transmembrane region" description="Helical" evidence="5">
    <location>
        <begin position="38"/>
        <end position="54"/>
    </location>
</feature>
<feature type="transmembrane region" description="Helical" evidence="5">
    <location>
        <begin position="124"/>
        <end position="146"/>
    </location>
</feature>
<gene>
    <name evidence="7" type="ORF">SAMN04487850_1829</name>
</gene>
<comment type="subcellular location">
    <subcellularLocation>
        <location evidence="1">Membrane</location>
        <topology evidence="1">Multi-pass membrane protein</topology>
    </subcellularLocation>
</comment>
<evidence type="ECO:0000256" key="1">
    <source>
        <dbReference type="ARBA" id="ARBA00004141"/>
    </source>
</evidence>
<feature type="domain" description="Inositolphosphotransferase Aur1/Ipt1" evidence="6">
    <location>
        <begin position="114"/>
        <end position="289"/>
    </location>
</feature>
<dbReference type="InterPro" id="IPR026841">
    <property type="entry name" value="Aur1/Ipt1"/>
</dbReference>